<evidence type="ECO:0000259" key="1">
    <source>
        <dbReference type="Pfam" id="PF09364"/>
    </source>
</evidence>
<dbReference type="EMBL" id="KZ613536">
    <property type="protein sequence ID" value="PMD13120.1"/>
    <property type="molecule type" value="Genomic_DNA"/>
</dbReference>
<dbReference type="AlphaFoldDB" id="A0A2J6PGH0"/>
<name>A0A2J6PGH0_9HELO</name>
<dbReference type="STRING" id="1745343.A0A2J6PGH0"/>
<dbReference type="GO" id="GO:0005975">
    <property type="term" value="P:carbohydrate metabolic process"/>
    <property type="evidence" value="ECO:0007669"/>
    <property type="project" value="InterPro"/>
</dbReference>
<dbReference type="InterPro" id="IPR018970">
    <property type="entry name" value="Xul5P/Fru6P_PKetolase_N"/>
</dbReference>
<evidence type="ECO:0000313" key="2">
    <source>
        <dbReference type="EMBL" id="PMD13120.1"/>
    </source>
</evidence>
<dbReference type="Gene3D" id="3.40.50.970">
    <property type="match status" value="1"/>
</dbReference>
<dbReference type="PANTHER" id="PTHR31273:SF0">
    <property type="entry name" value="PHOSPHOKETOLASE-RELATED"/>
    <property type="match status" value="1"/>
</dbReference>
<organism evidence="2 3">
    <name type="scientific">Hyaloscypha hepaticicola</name>
    <dbReference type="NCBI Taxonomy" id="2082293"/>
    <lineage>
        <taxon>Eukaryota</taxon>
        <taxon>Fungi</taxon>
        <taxon>Dikarya</taxon>
        <taxon>Ascomycota</taxon>
        <taxon>Pezizomycotina</taxon>
        <taxon>Leotiomycetes</taxon>
        <taxon>Helotiales</taxon>
        <taxon>Hyaloscyphaceae</taxon>
        <taxon>Hyaloscypha</taxon>
    </lineage>
</organism>
<dbReference type="Pfam" id="PF09364">
    <property type="entry name" value="XFP_N"/>
    <property type="match status" value="1"/>
</dbReference>
<gene>
    <name evidence="2" type="ORF">NA56DRAFT_712437</name>
</gene>
<sequence>MCFVFCVLRLALGRVILIAFRTKGGVARVALGLTPPVPSTFQLTLDISAQPSTFRPRWPMIVLRSPKGWTDPRKVDGKLLEGSWRAHQIPIQLSSRPVALLWQA</sequence>
<feature type="domain" description="Xylulose 5-phosphate/Fructose 6-phosphate phosphoketolase N-terminal" evidence="1">
    <location>
        <begin position="48"/>
        <end position="96"/>
    </location>
</feature>
<keyword evidence="3" id="KW-1185">Reference proteome</keyword>
<proteinExistence type="predicted"/>
<dbReference type="Proteomes" id="UP000235672">
    <property type="component" value="Unassembled WGS sequence"/>
</dbReference>
<dbReference type="InterPro" id="IPR005593">
    <property type="entry name" value="Xul5P/Fru6P_PKetolase"/>
</dbReference>
<dbReference type="GO" id="GO:0016832">
    <property type="term" value="F:aldehyde-lyase activity"/>
    <property type="evidence" value="ECO:0007669"/>
    <property type="project" value="InterPro"/>
</dbReference>
<protein>
    <recommendedName>
        <fullName evidence="1">Xylulose 5-phosphate/Fructose 6-phosphate phosphoketolase N-terminal domain-containing protein</fullName>
    </recommendedName>
</protein>
<accession>A0A2J6PGH0</accession>
<evidence type="ECO:0000313" key="3">
    <source>
        <dbReference type="Proteomes" id="UP000235672"/>
    </source>
</evidence>
<dbReference type="PANTHER" id="PTHR31273">
    <property type="entry name" value="PHOSPHOKETOLASE-RELATED"/>
    <property type="match status" value="1"/>
</dbReference>
<dbReference type="OrthoDB" id="10573215at2759"/>
<reference evidence="2 3" key="1">
    <citation type="submission" date="2016-05" db="EMBL/GenBank/DDBJ databases">
        <title>A degradative enzymes factory behind the ericoid mycorrhizal symbiosis.</title>
        <authorList>
            <consortium name="DOE Joint Genome Institute"/>
            <person name="Martino E."/>
            <person name="Morin E."/>
            <person name="Grelet G."/>
            <person name="Kuo A."/>
            <person name="Kohler A."/>
            <person name="Daghino S."/>
            <person name="Barry K."/>
            <person name="Choi C."/>
            <person name="Cichocki N."/>
            <person name="Clum A."/>
            <person name="Copeland A."/>
            <person name="Hainaut M."/>
            <person name="Haridas S."/>
            <person name="Labutti K."/>
            <person name="Lindquist E."/>
            <person name="Lipzen A."/>
            <person name="Khouja H.-R."/>
            <person name="Murat C."/>
            <person name="Ohm R."/>
            <person name="Olson A."/>
            <person name="Spatafora J."/>
            <person name="Veneault-Fourrey C."/>
            <person name="Henrissat B."/>
            <person name="Grigoriev I."/>
            <person name="Martin F."/>
            <person name="Perotto S."/>
        </authorList>
    </citation>
    <scope>NUCLEOTIDE SEQUENCE [LARGE SCALE GENOMIC DNA]</scope>
    <source>
        <strain evidence="2 3">UAMH 7357</strain>
    </source>
</reference>